<keyword evidence="5 6" id="KW-0472">Membrane</keyword>
<dbReference type="InterPro" id="IPR039421">
    <property type="entry name" value="Type_1_exporter"/>
</dbReference>
<dbReference type="AlphaFoldDB" id="A0A173H000"/>
<dbReference type="GO" id="GO:0006879">
    <property type="term" value="P:intracellular iron ion homeostasis"/>
    <property type="evidence" value="ECO:0007669"/>
    <property type="project" value="TreeGrafter"/>
</dbReference>
<dbReference type="InterPro" id="IPR027417">
    <property type="entry name" value="P-loop_NTPase"/>
</dbReference>
<keyword evidence="3 6" id="KW-0812">Transmembrane</keyword>
<sequence length="259" mass="28246">MILVIVVRDYGGGFLVIIAATFVSYAAWTAYAARRRMRRRMQKQLNALEAAQSSRFVDSLLNADTVQYFARESFETEKLRAVADDWAKAGVANQAALSALRIGQGACIGAGIAAVMLLAGQHVMTRAMTLGDLVLINAYITQVSLPLNSRGFVFRETNDAITNIERFFALLFAKRRPDEDNDACDARPLIVTGGAIEFSGMDFTYRPGRQLLHDISFRVGSAQTVTVVGGSGSGKSTLVRLTFVCISQTPAQVLQRVLQ</sequence>
<dbReference type="InterPro" id="IPR036640">
    <property type="entry name" value="ABC1_TM_sf"/>
</dbReference>
<keyword evidence="9" id="KW-1185">Reference proteome</keyword>
<name>A0A173H000_9BURK</name>
<evidence type="ECO:0000256" key="2">
    <source>
        <dbReference type="ARBA" id="ARBA00022448"/>
    </source>
</evidence>
<dbReference type="GO" id="GO:0005886">
    <property type="term" value="C:plasma membrane"/>
    <property type="evidence" value="ECO:0007669"/>
    <property type="project" value="UniProtKB-SubCell"/>
</dbReference>
<dbReference type="SUPFAM" id="SSF90123">
    <property type="entry name" value="ABC transporter transmembrane region"/>
    <property type="match status" value="1"/>
</dbReference>
<evidence type="ECO:0000256" key="4">
    <source>
        <dbReference type="ARBA" id="ARBA00022989"/>
    </source>
</evidence>
<evidence type="ECO:0000256" key="5">
    <source>
        <dbReference type="ARBA" id="ARBA00023136"/>
    </source>
</evidence>
<dbReference type="GO" id="GO:0005524">
    <property type="term" value="F:ATP binding"/>
    <property type="evidence" value="ECO:0007669"/>
    <property type="project" value="InterPro"/>
</dbReference>
<dbReference type="EMBL" id="CP011807">
    <property type="protein sequence ID" value="ANI21758.1"/>
    <property type="molecule type" value="Genomic_DNA"/>
</dbReference>
<dbReference type="Pfam" id="PF00005">
    <property type="entry name" value="ABC_tran"/>
    <property type="match status" value="1"/>
</dbReference>
<comment type="subcellular location">
    <subcellularLocation>
        <location evidence="1">Cell membrane</location>
        <topology evidence="1">Multi-pass membrane protein</topology>
    </subcellularLocation>
</comment>
<evidence type="ECO:0000256" key="6">
    <source>
        <dbReference type="SAM" id="Phobius"/>
    </source>
</evidence>
<evidence type="ECO:0000256" key="1">
    <source>
        <dbReference type="ARBA" id="ARBA00004651"/>
    </source>
</evidence>
<dbReference type="GO" id="GO:0016887">
    <property type="term" value="F:ATP hydrolysis activity"/>
    <property type="evidence" value="ECO:0007669"/>
    <property type="project" value="InterPro"/>
</dbReference>
<evidence type="ECO:0000259" key="7">
    <source>
        <dbReference type="PROSITE" id="PS50929"/>
    </source>
</evidence>
<dbReference type="PROSITE" id="PS50929">
    <property type="entry name" value="ABC_TM1F"/>
    <property type="match status" value="1"/>
</dbReference>
<accession>A0A173H000</accession>
<dbReference type="SUPFAM" id="SSF52540">
    <property type="entry name" value="P-loop containing nucleoside triphosphate hydrolases"/>
    <property type="match status" value="1"/>
</dbReference>
<dbReference type="PANTHER" id="PTHR24221:SF402">
    <property type="entry name" value="IRON-SULFUR CLUSTERS TRANSPORTER ABCB7, MITOCHONDRIAL"/>
    <property type="match status" value="1"/>
</dbReference>
<evidence type="ECO:0000313" key="8">
    <source>
        <dbReference type="EMBL" id="ANI21758.1"/>
    </source>
</evidence>
<dbReference type="GO" id="GO:0140359">
    <property type="term" value="F:ABC-type transporter activity"/>
    <property type="evidence" value="ECO:0007669"/>
    <property type="project" value="InterPro"/>
</dbReference>
<organism evidence="8 9">
    <name type="scientific">Pandoraea faecigallinarum</name>
    <dbReference type="NCBI Taxonomy" id="656179"/>
    <lineage>
        <taxon>Bacteria</taxon>
        <taxon>Pseudomonadati</taxon>
        <taxon>Pseudomonadota</taxon>
        <taxon>Betaproteobacteria</taxon>
        <taxon>Burkholderiales</taxon>
        <taxon>Burkholderiaceae</taxon>
        <taxon>Pandoraea</taxon>
    </lineage>
</organism>
<gene>
    <name evidence="8" type="ORF">AB870_26015</name>
</gene>
<evidence type="ECO:0000313" key="9">
    <source>
        <dbReference type="Proteomes" id="UP000035651"/>
    </source>
</evidence>
<dbReference type="STRING" id="656179.AB870_26015"/>
<dbReference type="KEGG" id="pfg:AB870_26015"/>
<dbReference type="InterPro" id="IPR003439">
    <property type="entry name" value="ABC_transporter-like_ATP-bd"/>
</dbReference>
<dbReference type="Pfam" id="PF00664">
    <property type="entry name" value="ABC_membrane"/>
    <property type="match status" value="1"/>
</dbReference>
<dbReference type="PANTHER" id="PTHR24221">
    <property type="entry name" value="ATP-BINDING CASSETTE SUB-FAMILY B"/>
    <property type="match status" value="1"/>
</dbReference>
<protein>
    <recommendedName>
        <fullName evidence="7">ABC transmembrane type-1 domain-containing protein</fullName>
    </recommendedName>
</protein>
<dbReference type="Gene3D" id="1.20.1560.10">
    <property type="entry name" value="ABC transporter type 1, transmembrane domain"/>
    <property type="match status" value="1"/>
</dbReference>
<dbReference type="InterPro" id="IPR011527">
    <property type="entry name" value="ABC1_TM_dom"/>
</dbReference>
<reference evidence="8" key="1">
    <citation type="submission" date="2016-06" db="EMBL/GenBank/DDBJ databases">
        <title>Complete Genome Sequence of Pandoraea faecigallinarum DSM-23572.</title>
        <authorList>
            <person name="Yong D."/>
            <person name="Ee R."/>
            <person name="Lim Y.-L."/>
            <person name="Yin W.-F."/>
            <person name="Chan K.-G."/>
        </authorList>
    </citation>
    <scope>NUCLEOTIDE SEQUENCE</scope>
    <source>
        <strain evidence="8">DSM 23572</strain>
    </source>
</reference>
<proteinExistence type="predicted"/>
<keyword evidence="2" id="KW-0813">Transport</keyword>
<keyword evidence="4 6" id="KW-1133">Transmembrane helix</keyword>
<dbReference type="Proteomes" id="UP000035651">
    <property type="component" value="Chromosome"/>
</dbReference>
<evidence type="ECO:0000256" key="3">
    <source>
        <dbReference type="ARBA" id="ARBA00022692"/>
    </source>
</evidence>
<feature type="domain" description="ABC transmembrane type-1" evidence="7">
    <location>
        <begin position="1"/>
        <end position="149"/>
    </location>
</feature>
<feature type="transmembrane region" description="Helical" evidence="6">
    <location>
        <begin position="12"/>
        <end position="33"/>
    </location>
</feature>
<dbReference type="Gene3D" id="3.40.50.300">
    <property type="entry name" value="P-loop containing nucleotide triphosphate hydrolases"/>
    <property type="match status" value="1"/>
</dbReference>